<sequence>MRLAAVFKPVITTLAASVMACGGGALAAQSGDRITSFVLSSGGLAQIERRVGVEDQPFVQLSVPLEQVDDVLKSLVVHDPGGHATSIVLDGEAPVQEAFSRLPFGPEALSSPAELAAALPGMRVRASSGGRTVQGRVLGVEPAREDEPGALLSVMTPENQVQALRLGADTVLELLDDSLQQRLQAALQASGQRQADTRRSLNIGLAGKGARDVTFSYVVAAPVWKSAYRLSTGEQDQARLQAWAVLENASGQDWDGVKVTLVSGVPVTLSQKLYQRYWHVRPELPVAVGAAEAPRADTSAMMEAADAVMPKAAAPALRSFAAGRAAPPAPAPEAPSMATEGQTDVRYELPRPITVAAGQTASVPFIDAQVQAERVSVFQADRGGLHPVAAVWLKNTTQGSLPPGILTVYDERGGHLGDAQLPAIPVGESRFLYFAEDGKVEVRAEQHPQERLSELSISQGVLRAQRLLRRESVYTIKGAPDAPRTVIIEQPRRQGWKLESDQLAGETVTHYRLRAEVPAQGTATVRAVASRQEQQTVALADTNEQTLAAWSANAADERSKNELRRLADLRRELSDAQRQEQMLEEQLGEAAENQARVRDNLAAVPPDSALGQRYLAALEKEEDHIGTLRERRQAAQQETASRRKALEGALAER</sequence>
<feature type="chain" id="PRO_5015675994" evidence="3">
    <location>
        <begin position="28"/>
        <end position="653"/>
    </location>
</feature>
<feature type="region of interest" description="Disordered" evidence="2">
    <location>
        <begin position="628"/>
        <end position="653"/>
    </location>
</feature>
<dbReference type="PANTHER" id="PTHR38075:SF1">
    <property type="entry name" value="DUF4139 DOMAIN-CONTAINING PROTEIN"/>
    <property type="match status" value="1"/>
</dbReference>
<dbReference type="EMBL" id="QEKO01000001">
    <property type="protein sequence ID" value="PVY68025.1"/>
    <property type="molecule type" value="Genomic_DNA"/>
</dbReference>
<dbReference type="Pfam" id="PF13598">
    <property type="entry name" value="DUF4139"/>
    <property type="match status" value="1"/>
</dbReference>
<evidence type="ECO:0000256" key="3">
    <source>
        <dbReference type="SAM" id="SignalP"/>
    </source>
</evidence>
<reference evidence="5 6" key="1">
    <citation type="submission" date="2018-04" db="EMBL/GenBank/DDBJ databases">
        <title>Genomic Encyclopedia of Type Strains, Phase IV (KMG-IV): sequencing the most valuable type-strain genomes for metagenomic binning, comparative biology and taxonomic classification.</title>
        <authorList>
            <person name="Goeker M."/>
        </authorList>
    </citation>
    <scope>NUCLEOTIDE SEQUENCE [LARGE SCALE GENOMIC DNA]</scope>
    <source>
        <strain evidence="5 6">DSM 10065</strain>
    </source>
</reference>
<feature type="domain" description="DUF4139" evidence="4">
    <location>
        <begin position="213"/>
        <end position="379"/>
    </location>
</feature>
<dbReference type="PANTHER" id="PTHR38075">
    <property type="entry name" value="DUF4139 DOMAIN-CONTAINING PROTEIN"/>
    <property type="match status" value="1"/>
</dbReference>
<evidence type="ECO:0000256" key="1">
    <source>
        <dbReference type="SAM" id="Coils"/>
    </source>
</evidence>
<evidence type="ECO:0000313" key="6">
    <source>
        <dbReference type="Proteomes" id="UP000246145"/>
    </source>
</evidence>
<feature type="compositionally biased region" description="Basic and acidic residues" evidence="2">
    <location>
        <begin position="640"/>
        <end position="653"/>
    </location>
</feature>
<feature type="signal peptide" evidence="3">
    <location>
        <begin position="1"/>
        <end position="27"/>
    </location>
</feature>
<keyword evidence="6" id="KW-1185">Reference proteome</keyword>
<dbReference type="Proteomes" id="UP000246145">
    <property type="component" value="Unassembled WGS sequence"/>
</dbReference>
<feature type="coiled-coil region" evidence="1">
    <location>
        <begin position="552"/>
        <end position="593"/>
    </location>
</feature>
<organism evidence="5 6">
    <name type="scientific">Pusillimonas noertemannii</name>
    <dbReference type="NCBI Taxonomy" id="305977"/>
    <lineage>
        <taxon>Bacteria</taxon>
        <taxon>Pseudomonadati</taxon>
        <taxon>Pseudomonadota</taxon>
        <taxon>Betaproteobacteria</taxon>
        <taxon>Burkholderiales</taxon>
        <taxon>Alcaligenaceae</taxon>
        <taxon>Pusillimonas</taxon>
    </lineage>
</organism>
<dbReference type="AlphaFoldDB" id="A0A2U1CQ69"/>
<comment type="caution">
    <text evidence="5">The sequence shown here is derived from an EMBL/GenBank/DDBJ whole genome shotgun (WGS) entry which is preliminary data.</text>
</comment>
<keyword evidence="3" id="KW-0732">Signal</keyword>
<dbReference type="STRING" id="1231391.GCA_000308195_01816"/>
<accession>A0A2U1CQ69</accession>
<keyword evidence="1" id="KW-0175">Coiled coil</keyword>
<evidence type="ECO:0000313" key="5">
    <source>
        <dbReference type="EMBL" id="PVY68025.1"/>
    </source>
</evidence>
<name>A0A2U1CQ69_9BURK</name>
<gene>
    <name evidence="5" type="ORF">C7440_0412</name>
</gene>
<proteinExistence type="predicted"/>
<dbReference type="InterPro" id="IPR037291">
    <property type="entry name" value="DUF4139"/>
</dbReference>
<dbReference type="RefSeq" id="WP_165832415.1">
    <property type="nucleotide sequence ID" value="NZ_JACCEX010000001.1"/>
</dbReference>
<evidence type="ECO:0000259" key="4">
    <source>
        <dbReference type="Pfam" id="PF13598"/>
    </source>
</evidence>
<protein>
    <submittedName>
        <fullName evidence="5">Uncharacterized protein DUF4139</fullName>
    </submittedName>
</protein>
<dbReference type="PROSITE" id="PS51257">
    <property type="entry name" value="PROKAR_LIPOPROTEIN"/>
    <property type="match status" value="1"/>
</dbReference>
<evidence type="ECO:0000256" key="2">
    <source>
        <dbReference type="SAM" id="MobiDB-lite"/>
    </source>
</evidence>